<keyword evidence="1" id="KW-0175">Coiled coil</keyword>
<feature type="coiled-coil region" evidence="1">
    <location>
        <begin position="310"/>
        <end position="351"/>
    </location>
</feature>
<feature type="compositionally biased region" description="Low complexity" evidence="2">
    <location>
        <begin position="55"/>
        <end position="99"/>
    </location>
</feature>
<evidence type="ECO:0000256" key="2">
    <source>
        <dbReference type="SAM" id="MobiDB-lite"/>
    </source>
</evidence>
<feature type="coiled-coil region" evidence="1">
    <location>
        <begin position="493"/>
        <end position="548"/>
    </location>
</feature>
<proteinExistence type="predicted"/>
<feature type="non-terminal residue" evidence="3">
    <location>
        <position position="1"/>
    </location>
</feature>
<feature type="compositionally biased region" description="Low complexity" evidence="2">
    <location>
        <begin position="718"/>
        <end position="734"/>
    </location>
</feature>
<feature type="region of interest" description="Disordered" evidence="2">
    <location>
        <begin position="38"/>
        <end position="136"/>
    </location>
</feature>
<feature type="compositionally biased region" description="Low complexity" evidence="2">
    <location>
        <begin position="108"/>
        <end position="132"/>
    </location>
</feature>
<dbReference type="OMA" id="KTQINIL"/>
<gene>
    <name evidence="3" type="ORF">PGLA1383_LOCUS46371</name>
</gene>
<name>A0A813GXG5_POLGL</name>
<feature type="coiled-coil region" evidence="1">
    <location>
        <begin position="579"/>
        <end position="613"/>
    </location>
</feature>
<dbReference type="EMBL" id="CAJNNV010029756">
    <property type="protein sequence ID" value="CAE8629971.1"/>
    <property type="molecule type" value="Genomic_DNA"/>
</dbReference>
<reference evidence="3" key="1">
    <citation type="submission" date="2021-02" db="EMBL/GenBank/DDBJ databases">
        <authorList>
            <person name="Dougan E. K."/>
            <person name="Rhodes N."/>
            <person name="Thang M."/>
            <person name="Chan C."/>
        </authorList>
    </citation>
    <scope>NUCLEOTIDE SEQUENCE</scope>
</reference>
<feature type="region of interest" description="Disordered" evidence="2">
    <location>
        <begin position="718"/>
        <end position="754"/>
    </location>
</feature>
<accession>A0A813GXG5</accession>
<evidence type="ECO:0000313" key="3">
    <source>
        <dbReference type="EMBL" id="CAE8629971.1"/>
    </source>
</evidence>
<organism evidence="3 4">
    <name type="scientific">Polarella glacialis</name>
    <name type="common">Dinoflagellate</name>
    <dbReference type="NCBI Taxonomy" id="89957"/>
    <lineage>
        <taxon>Eukaryota</taxon>
        <taxon>Sar</taxon>
        <taxon>Alveolata</taxon>
        <taxon>Dinophyceae</taxon>
        <taxon>Suessiales</taxon>
        <taxon>Suessiaceae</taxon>
        <taxon>Polarella</taxon>
    </lineage>
</organism>
<evidence type="ECO:0000256" key="1">
    <source>
        <dbReference type="SAM" id="Coils"/>
    </source>
</evidence>
<keyword evidence="4" id="KW-1185">Reference proteome</keyword>
<sequence length="754" mass="81448">APQAARQSKVGRLKDTLQAETSLIRADLERLRAERDAADAALRAAVSRERDEAWQQLWQQEQHQQQQQEQQQQQQQEQQQQPQEQQEQEQQQEQQQQQDQQHHHHQQQKQQQRQQQQQDQDQQQQRQQQQQQLDEAWARAEAMEQLLEQERAAGRALAAETARSSALLNVLGQERGRSTALFQQLEAARSALAAQPSPEGQGDFLGEAKLAAARCLNDNLQQNLESERGRITTLSEQLDSANSSLAMQPSLVAQSQLLADVQTQLAGAISQGEQLQRNLGQESSHAQTLSQELQVTVAASARFAIHSQRLDDAQSKLAAAMIQSEGLKLQLEEARHSSQVLEEQVSEATAAATTQTSPAVQSSLLAQVQEHLATALSQQEELKLSLAQWRSHSQSRGQQLALRVGEQADSAAHGQLLAEAESKLAAAIHQSQELQKSLDDERSRSKQLERQLEVVGAALKAQPALCEQGELLSETRGKLEDTASKVDECRASLEAERMKVGALEKQLETMEAASASVAAQSRAVSQANASLEAALAEQDAVRKSLNHEQGRSTALFQQLEAAKGALATQPSPEAQGEILAEAQSKLAAARCLNDNLQQNLESERGLVASFSQQLDSASAGLAVQPSLTAQSQLLADVQAQLASAIAQGEQLHRSLGQESIQAQILSQELQMTLALALESEAPAIPEEAHSQLLREVQAHLAAALSQGDELSHCLAGLKGSGSSSGSFKGSSGSLATEPTGPTSAGGCPAQGAGD</sequence>
<comment type="caution">
    <text evidence="3">The sequence shown here is derived from an EMBL/GenBank/DDBJ whole genome shotgun (WGS) entry which is preliminary data.</text>
</comment>
<feature type="coiled-coil region" evidence="1">
    <location>
        <begin position="417"/>
        <end position="451"/>
    </location>
</feature>
<feature type="coiled-coil region" evidence="1">
    <location>
        <begin position="210"/>
        <end position="237"/>
    </location>
</feature>
<evidence type="ECO:0000313" key="4">
    <source>
        <dbReference type="Proteomes" id="UP000654075"/>
    </source>
</evidence>
<protein>
    <submittedName>
        <fullName evidence="3">Uncharacterized protein</fullName>
    </submittedName>
</protein>
<dbReference type="Proteomes" id="UP000654075">
    <property type="component" value="Unassembled WGS sequence"/>
</dbReference>
<feature type="non-terminal residue" evidence="3">
    <location>
        <position position="754"/>
    </location>
</feature>
<dbReference type="AlphaFoldDB" id="A0A813GXG5"/>